<dbReference type="Proteomes" id="UP000750711">
    <property type="component" value="Unassembled WGS sequence"/>
</dbReference>
<dbReference type="EMBL" id="JAGHQM010000369">
    <property type="protein sequence ID" value="KAH0562327.1"/>
    <property type="molecule type" value="Genomic_DNA"/>
</dbReference>
<reference evidence="2" key="1">
    <citation type="submission" date="2021-03" db="EMBL/GenBank/DDBJ databases">
        <title>Comparative genomics and phylogenomic investigation of the class Geoglossomycetes provide insights into ecological specialization and systematics.</title>
        <authorList>
            <person name="Melie T."/>
            <person name="Pirro S."/>
            <person name="Miller A.N."/>
            <person name="Quandt A."/>
        </authorList>
    </citation>
    <scope>NUCLEOTIDE SEQUENCE</scope>
    <source>
        <strain evidence="2">CAQ_001_2017</strain>
    </source>
</reference>
<feature type="compositionally biased region" description="Low complexity" evidence="1">
    <location>
        <begin position="910"/>
        <end position="925"/>
    </location>
</feature>
<feature type="region of interest" description="Disordered" evidence="1">
    <location>
        <begin position="899"/>
        <end position="925"/>
    </location>
</feature>
<proteinExistence type="predicted"/>
<evidence type="ECO:0000313" key="2">
    <source>
        <dbReference type="EMBL" id="KAH0562327.1"/>
    </source>
</evidence>
<keyword evidence="3" id="KW-1185">Reference proteome</keyword>
<evidence type="ECO:0000256" key="1">
    <source>
        <dbReference type="SAM" id="MobiDB-lite"/>
    </source>
</evidence>
<organism evidence="2 3">
    <name type="scientific">Trichoglossum hirsutum</name>
    <dbReference type="NCBI Taxonomy" id="265104"/>
    <lineage>
        <taxon>Eukaryota</taxon>
        <taxon>Fungi</taxon>
        <taxon>Dikarya</taxon>
        <taxon>Ascomycota</taxon>
        <taxon>Pezizomycotina</taxon>
        <taxon>Geoglossomycetes</taxon>
        <taxon>Geoglossales</taxon>
        <taxon>Geoglossaceae</taxon>
        <taxon>Trichoglossum</taxon>
    </lineage>
</organism>
<evidence type="ECO:0000313" key="3">
    <source>
        <dbReference type="Proteomes" id="UP000750711"/>
    </source>
</evidence>
<dbReference type="AlphaFoldDB" id="A0A9P8LE05"/>
<comment type="caution">
    <text evidence="2">The sequence shown here is derived from an EMBL/GenBank/DDBJ whole genome shotgun (WGS) entry which is preliminary data.</text>
</comment>
<gene>
    <name evidence="2" type="ORF">GP486_002981</name>
</gene>
<accession>A0A9P8LE05</accession>
<sequence>MERLLVRKNIAKEIKAANGELPDGDLPPGHMVPQLSYAQNLPSDRTYILEAGLYGIETKQKVTAAGNDPLQIWNYKGQKDETHTRAVERQLFSVVAPQFNIDPKLINTFYPPSGHQDEGRILPHIVFNDAHVPWFRRAGIFYPFLDGPIDKDTVRSRPGRNMVPWMAVVVFDPEELLVSPGDAKATGLDQIASYKEIGLSGNVKPPPNGAYPMTVGDYLSKIPKNRIFYEAGYRGKGEAELRGLKESKDMTSVIFPRKSLVKQIFGGKDNPKVLEGQKLMAHVRHINTEGFPDAGVEEEGYYSVVVSSRTGQVTNRTPTSQAVHLVSFEHYDSTLNDPESPFDTLDDQERIGLISLYSWVYTCIPEAVNFVDTMENLATNMQPLRPPKTVLDTLLKTSSEESHSAALQSAAARVLHDRLSNSYTICRWRTATGEETVAFNRGPLVATPTSDVPSKPPQDWFPISMTGKDYQIFDEDVGLMDMTYSSAWSLGKLVAISDSAFNAALLRFRSLVWQKSSSKTRMLVNNMYTASEVLARVPSAIGGASAIQPDTFAGPVLRLNPSSTDPVAPPLTHPEVAPLFAKALRQAVDTVTSATDGETLYSDFDLESAANSDWELIHGWISDCLYLGKIPEPEFDLTRLRIKEIYNFYLSKDIHGLEGRTPPIPRYGFVVRSMAVKAAPDLKITATRRIWEDGKWKEDLDQPDHRRRDPIVRLRRMDDFTILCLLDCLPEEIFQITLAQPPHQQRFAMGASLIIREDGSIHSELEVQMLYTSSKAPKGKGKDGEWPSLPPSEQSLVDQSHFYDVDRRCINPITIAGKVNFALVNSKAFPGMYDDGIPNACVLGLQLNDPCCKPIHPMRSCSSADLLTSVMVDQLVINGPKPSKDGPFDPWKRQLWVGAASDPKPHQPNATLSVSSPPTSSTEPVAAQPMVVAPPPAPATAISLPSLLAAPRLNSSRVIPVSSATVATASTSTGAIDGPQFTLIIHPDYRPPPPMPFQTTSGSIIYAPMDFLPTDTKFLYDIIIAIRRKRPNSNPKLRLAELSVELPISDGIDAPDSRGNIREPFIDKGGYNGPGVRMAGNLRFVPTLYTADDPTHTGKTVLGIKLIPRSGEQDATIVLANDGRTTEASVRLAECPIAKIVDKTKGVQVAQANADGRGTGTSREARGVCKILLKEVYVMSDGSRRTIKTDGEVRTGGDAGIPLWTLKREGGDLDLFGHAV</sequence>
<name>A0A9P8LE05_9PEZI</name>
<protein>
    <submittedName>
        <fullName evidence="2">Uncharacterized protein</fullName>
    </submittedName>
</protein>